<organism evidence="3 4">
    <name type="scientific">Psilocybe cyanescens</name>
    <dbReference type="NCBI Taxonomy" id="93625"/>
    <lineage>
        <taxon>Eukaryota</taxon>
        <taxon>Fungi</taxon>
        <taxon>Dikarya</taxon>
        <taxon>Basidiomycota</taxon>
        <taxon>Agaricomycotina</taxon>
        <taxon>Agaricomycetes</taxon>
        <taxon>Agaricomycetidae</taxon>
        <taxon>Agaricales</taxon>
        <taxon>Agaricineae</taxon>
        <taxon>Strophariaceae</taxon>
        <taxon>Psilocybe</taxon>
    </lineage>
</organism>
<evidence type="ECO:0000313" key="4">
    <source>
        <dbReference type="Proteomes" id="UP000283269"/>
    </source>
</evidence>
<evidence type="ECO:0000256" key="1">
    <source>
        <dbReference type="SAM" id="MobiDB-lite"/>
    </source>
</evidence>
<protein>
    <recommendedName>
        <fullName evidence="2">Aminoglycoside phosphotransferase domain-containing protein</fullName>
    </recommendedName>
</protein>
<dbReference type="InterPro" id="IPR011009">
    <property type="entry name" value="Kinase-like_dom_sf"/>
</dbReference>
<dbReference type="InterPro" id="IPR051678">
    <property type="entry name" value="AGP_Transferase"/>
</dbReference>
<dbReference type="Gene3D" id="3.90.1200.10">
    <property type="match status" value="1"/>
</dbReference>
<dbReference type="Gene3D" id="3.30.200.20">
    <property type="entry name" value="Phosphorylase Kinase, domain 1"/>
    <property type="match status" value="1"/>
</dbReference>
<dbReference type="PANTHER" id="PTHR21310:SF51">
    <property type="entry name" value="AMINOGLYCOSIDE PHOSPHOTRANSFERASE DOMAIN-CONTAINING PROTEIN"/>
    <property type="match status" value="1"/>
</dbReference>
<dbReference type="AlphaFoldDB" id="A0A409WMG6"/>
<keyword evidence="4" id="KW-1185">Reference proteome</keyword>
<proteinExistence type="predicted"/>
<dbReference type="SUPFAM" id="SSF56112">
    <property type="entry name" value="Protein kinase-like (PK-like)"/>
    <property type="match status" value="1"/>
</dbReference>
<dbReference type="EMBL" id="NHYD01003367">
    <property type="protein sequence ID" value="PPQ79714.1"/>
    <property type="molecule type" value="Genomic_DNA"/>
</dbReference>
<dbReference type="Proteomes" id="UP000283269">
    <property type="component" value="Unassembled WGS sequence"/>
</dbReference>
<dbReference type="STRING" id="93625.A0A409WMG6"/>
<feature type="domain" description="Aminoglycoside phosphotransferase" evidence="2">
    <location>
        <begin position="52"/>
        <end position="285"/>
    </location>
</feature>
<dbReference type="InParanoid" id="A0A409WMG6"/>
<gene>
    <name evidence="3" type="ORF">CVT25_003285</name>
</gene>
<reference evidence="3 4" key="1">
    <citation type="journal article" date="2018" name="Evol. Lett.">
        <title>Horizontal gene cluster transfer increased hallucinogenic mushroom diversity.</title>
        <authorList>
            <person name="Reynolds H.T."/>
            <person name="Vijayakumar V."/>
            <person name="Gluck-Thaler E."/>
            <person name="Korotkin H.B."/>
            <person name="Matheny P.B."/>
            <person name="Slot J.C."/>
        </authorList>
    </citation>
    <scope>NUCLEOTIDE SEQUENCE [LARGE SCALE GENOMIC DNA]</scope>
    <source>
        <strain evidence="3 4">2631</strain>
    </source>
</reference>
<sequence length="435" mass="48633">MSNNLSASSSSSTHSFVARVDLTTIASLAGAAYQQFISIDTPCTVTPVPKVGAFNVVWFLDFADGAQWVFRTPIVEWSPLLEQRMRSDIIAMKLIQKNTTIPIPRIYDYSAIPENAIGRPYMLMERVKGTQLCKLWFNPAWFSQARRNTVFESLVSYMSQLKALSFPSIGSLDYDAQLDEHVVIPLLPSYDDLENADTTIRGPYSTVHTYLLGEITRQFASAPTTDHKVSLALLRLFAGSLPDETLDGPPFVLSMPDFNYQNVFVDDEGNVTGIIDWDGMIIGPRQGGYARYPSWITRDWDPLVYGYPGNENESTAEGQGSDEEAERPTTPASQLVTPIRPREELQEDSPATLEAFREEYLAAFTRADPISAHYTRHSHVYEALEIAISSPFCRGHIIDKLSRYVFGQEAETGGTLSSWSLEQGVISGDWLRQLE</sequence>
<dbReference type="InterPro" id="IPR002575">
    <property type="entry name" value="Aminoglycoside_PTrfase"/>
</dbReference>
<evidence type="ECO:0000313" key="3">
    <source>
        <dbReference type="EMBL" id="PPQ79714.1"/>
    </source>
</evidence>
<name>A0A409WMG6_PSICY</name>
<dbReference type="OrthoDB" id="10003767at2759"/>
<feature type="region of interest" description="Disordered" evidence="1">
    <location>
        <begin position="307"/>
        <end position="349"/>
    </location>
</feature>
<dbReference type="PANTHER" id="PTHR21310">
    <property type="entry name" value="AMINOGLYCOSIDE PHOSPHOTRANSFERASE-RELATED-RELATED"/>
    <property type="match status" value="1"/>
</dbReference>
<accession>A0A409WMG6</accession>
<dbReference type="Pfam" id="PF01636">
    <property type="entry name" value="APH"/>
    <property type="match status" value="1"/>
</dbReference>
<comment type="caution">
    <text evidence="3">The sequence shown here is derived from an EMBL/GenBank/DDBJ whole genome shotgun (WGS) entry which is preliminary data.</text>
</comment>
<evidence type="ECO:0000259" key="2">
    <source>
        <dbReference type="Pfam" id="PF01636"/>
    </source>
</evidence>